<evidence type="ECO:0000313" key="3">
    <source>
        <dbReference type="EMBL" id="MFD1365065.1"/>
    </source>
</evidence>
<feature type="compositionally biased region" description="Pro residues" evidence="1">
    <location>
        <begin position="24"/>
        <end position="34"/>
    </location>
</feature>
<comment type="caution">
    <text evidence="3">The sequence shown here is derived from an EMBL/GenBank/DDBJ whole genome shotgun (WGS) entry which is preliminary data.</text>
</comment>
<name>A0ABW4A2Z3_9ACTN</name>
<feature type="transmembrane region" description="Helical" evidence="2">
    <location>
        <begin position="42"/>
        <end position="62"/>
    </location>
</feature>
<proteinExistence type="predicted"/>
<keyword evidence="2" id="KW-1133">Transmembrane helix</keyword>
<evidence type="ECO:0008006" key="5">
    <source>
        <dbReference type="Google" id="ProtNLM"/>
    </source>
</evidence>
<evidence type="ECO:0000256" key="2">
    <source>
        <dbReference type="SAM" id="Phobius"/>
    </source>
</evidence>
<reference evidence="4" key="1">
    <citation type="journal article" date="2019" name="Int. J. Syst. Evol. Microbiol.">
        <title>The Global Catalogue of Microorganisms (GCM) 10K type strain sequencing project: providing services to taxonomists for standard genome sequencing and annotation.</title>
        <authorList>
            <consortium name="The Broad Institute Genomics Platform"/>
            <consortium name="The Broad Institute Genome Sequencing Center for Infectious Disease"/>
            <person name="Wu L."/>
            <person name="Ma J."/>
        </authorList>
    </citation>
    <scope>NUCLEOTIDE SEQUENCE [LARGE SCALE GENOMIC DNA]</scope>
    <source>
        <strain evidence="4">CCM 7526</strain>
    </source>
</reference>
<protein>
    <recommendedName>
        <fullName evidence="5">DUF5667 domain-containing protein</fullName>
    </recommendedName>
</protein>
<feature type="region of interest" description="Disordered" evidence="1">
    <location>
        <begin position="1"/>
        <end position="35"/>
    </location>
</feature>
<dbReference type="EMBL" id="JBHTMK010000007">
    <property type="protein sequence ID" value="MFD1365065.1"/>
    <property type="molecule type" value="Genomic_DNA"/>
</dbReference>
<keyword evidence="2" id="KW-0812">Transmembrane</keyword>
<keyword evidence="2" id="KW-0472">Membrane</keyword>
<organism evidence="3 4">
    <name type="scientific">Actinoplanes sichuanensis</name>
    <dbReference type="NCBI Taxonomy" id="512349"/>
    <lineage>
        <taxon>Bacteria</taxon>
        <taxon>Bacillati</taxon>
        <taxon>Actinomycetota</taxon>
        <taxon>Actinomycetes</taxon>
        <taxon>Micromonosporales</taxon>
        <taxon>Micromonosporaceae</taxon>
        <taxon>Actinoplanes</taxon>
    </lineage>
</organism>
<keyword evidence="4" id="KW-1185">Reference proteome</keyword>
<accession>A0ABW4A2Z3</accession>
<gene>
    <name evidence="3" type="ORF">ACFQ5G_06875</name>
</gene>
<evidence type="ECO:0000313" key="4">
    <source>
        <dbReference type="Proteomes" id="UP001597183"/>
    </source>
</evidence>
<sequence length="288" mass="30426">MTNEDAAHPAGAESYGPAQHYAAPQPPFVGPPSTAPRMRGRAAVVIAGVAGLLVLSGGAALGSTAYAKSELCPIVADENGSFMDATKSSDDAGAALSGLQSQLQTKARMLVFDDELQSAVRGLAGDVGQAATLRRAIAANPGAGMGDYFAELLSLFGSMNTHVREAQLACGLPATGIRTASDDTSGPLATKISAEATVGEQTEADRQAELERQEQQCQDSMDELNESYSRTYREKSDLLAQLLGDEIEPESYEGLDDSLTDELHTVMEDQTALEQSAECSQFRLDRKY</sequence>
<evidence type="ECO:0000256" key="1">
    <source>
        <dbReference type="SAM" id="MobiDB-lite"/>
    </source>
</evidence>
<dbReference type="Proteomes" id="UP001597183">
    <property type="component" value="Unassembled WGS sequence"/>
</dbReference>
<dbReference type="RefSeq" id="WP_317795204.1">
    <property type="nucleotide sequence ID" value="NZ_AP028461.1"/>
</dbReference>